<dbReference type="EMBL" id="JAUCGR010000003">
    <property type="protein sequence ID" value="MDM7832085.1"/>
    <property type="molecule type" value="Genomic_DNA"/>
</dbReference>
<name>A0ABT7S8Y3_9CELL</name>
<organism evidence="1 2">
    <name type="scientific">Cellulomonas edaphi</name>
    <dbReference type="NCBI Taxonomy" id="3053468"/>
    <lineage>
        <taxon>Bacteria</taxon>
        <taxon>Bacillati</taxon>
        <taxon>Actinomycetota</taxon>
        <taxon>Actinomycetes</taxon>
        <taxon>Micrococcales</taxon>
        <taxon>Cellulomonadaceae</taxon>
        <taxon>Cellulomonas</taxon>
    </lineage>
</organism>
<evidence type="ECO:0000313" key="2">
    <source>
        <dbReference type="Proteomes" id="UP001321453"/>
    </source>
</evidence>
<comment type="caution">
    <text evidence="1">The sequence shown here is derived from an EMBL/GenBank/DDBJ whole genome shotgun (WGS) entry which is preliminary data.</text>
</comment>
<dbReference type="Proteomes" id="UP001321453">
    <property type="component" value="Unassembled WGS sequence"/>
</dbReference>
<dbReference type="RefSeq" id="WP_289447533.1">
    <property type="nucleotide sequence ID" value="NZ_JAUCGR010000003.1"/>
</dbReference>
<accession>A0ABT7S8Y3</accession>
<proteinExistence type="predicted"/>
<gene>
    <name evidence="1" type="ORF">QRT05_12130</name>
</gene>
<sequence length="157" mass="16354">MTWRIVGTCAIALAVVLGVAACGLSAHERERADRARIQHAIDRGATWIATLRPPPAFTPVACTRPTSDGDRCWRVEASPEAALLALAPALAQGGFGTLEPDCGGSPPDARGEAMACSAWPGVLRMRAIRDVDPSAARMDDGVLGTSTVQLATVHLGD</sequence>
<protein>
    <submittedName>
        <fullName evidence="1">Uncharacterized protein</fullName>
    </submittedName>
</protein>
<dbReference type="PROSITE" id="PS51257">
    <property type="entry name" value="PROKAR_LIPOPROTEIN"/>
    <property type="match status" value="1"/>
</dbReference>
<reference evidence="1 2" key="1">
    <citation type="submission" date="2023-06" db="EMBL/GenBank/DDBJ databases">
        <title>Cellulomonas sp. MW9 Whole genome sequence.</title>
        <authorList>
            <person name="Park S."/>
        </authorList>
    </citation>
    <scope>NUCLEOTIDE SEQUENCE [LARGE SCALE GENOMIC DNA]</scope>
    <source>
        <strain evidence="1 2">MW9</strain>
    </source>
</reference>
<keyword evidence="2" id="KW-1185">Reference proteome</keyword>
<evidence type="ECO:0000313" key="1">
    <source>
        <dbReference type="EMBL" id="MDM7832085.1"/>
    </source>
</evidence>